<dbReference type="EMBL" id="LWQT01000120">
    <property type="protein sequence ID" value="OAN43921.1"/>
    <property type="molecule type" value="Genomic_DNA"/>
</dbReference>
<comment type="catalytic activity">
    <reaction evidence="1">
        <text>2-phosphoglycolate + H2O = glycolate + phosphate</text>
        <dbReference type="Rhea" id="RHEA:14369"/>
        <dbReference type="ChEBI" id="CHEBI:15377"/>
        <dbReference type="ChEBI" id="CHEBI:29805"/>
        <dbReference type="ChEBI" id="CHEBI:43474"/>
        <dbReference type="ChEBI" id="CHEBI:58033"/>
        <dbReference type="EC" id="3.1.3.18"/>
    </reaction>
</comment>
<sequence length="216" mass="23882">MGLPRPRAVIFDWDNTLVDSWDCIRESYNMTFRHFGMAEWSMEETQARVAASMRDSFPAMFGERWPEARDVFTASFAAIHLDHLHPLPGAKDMLDSLRAADITLAVVSNKRGSFLRKEAGIMGWEGYFTRLVGADDATFDKPDPAPVHMALEGTGIAVGPEVWFVGDSPIDIQCAVNSGCSPVLMRPHPPYEGEFPVSPARFLPGCGPLADLVREL</sequence>
<dbReference type="Proteomes" id="UP000078428">
    <property type="component" value="Unassembled WGS sequence"/>
</dbReference>
<dbReference type="GO" id="GO:0008967">
    <property type="term" value="F:phosphoglycolate phosphatase activity"/>
    <property type="evidence" value="ECO:0007669"/>
    <property type="project" value="UniProtKB-EC"/>
</dbReference>
<dbReference type="PANTHER" id="PTHR43434">
    <property type="entry name" value="PHOSPHOGLYCOLATE PHOSPHATASE"/>
    <property type="match status" value="1"/>
</dbReference>
<dbReference type="InterPro" id="IPR041492">
    <property type="entry name" value="HAD_2"/>
</dbReference>
<name>A0A178M599_9PROT</name>
<dbReference type="GO" id="GO:0005829">
    <property type="term" value="C:cytosol"/>
    <property type="evidence" value="ECO:0007669"/>
    <property type="project" value="TreeGrafter"/>
</dbReference>
<dbReference type="RefSeq" id="WP_068495717.1">
    <property type="nucleotide sequence ID" value="NZ_LWQT01000120.1"/>
</dbReference>
<accession>A0A178M599</accession>
<reference evidence="5 6" key="1">
    <citation type="submission" date="2016-04" db="EMBL/GenBank/DDBJ databases">
        <title>Draft genome sequence of freshwater magnetotactic bacteria Magnetospirillum marisnigri SP-1 and Magnetospirillum moscoviense BB-1.</title>
        <authorList>
            <person name="Koziaeva V."/>
            <person name="Dziuba M.V."/>
            <person name="Ivanov T.M."/>
            <person name="Kuznetsov B."/>
            <person name="Grouzdev D.S."/>
        </authorList>
    </citation>
    <scope>NUCLEOTIDE SEQUENCE [LARGE SCALE GENOMIC DNA]</scope>
    <source>
        <strain evidence="5 6">SP-1</strain>
    </source>
</reference>
<comment type="similarity">
    <text evidence="3">Belongs to the HAD-like hydrolase superfamily. CbbY/CbbZ/Gph/YieH family.</text>
</comment>
<dbReference type="PANTHER" id="PTHR43434:SF1">
    <property type="entry name" value="PHOSPHOGLYCOLATE PHOSPHATASE"/>
    <property type="match status" value="1"/>
</dbReference>
<evidence type="ECO:0000256" key="1">
    <source>
        <dbReference type="ARBA" id="ARBA00000830"/>
    </source>
</evidence>
<comment type="caution">
    <text evidence="5">The sequence shown here is derived from an EMBL/GenBank/DDBJ whole genome shotgun (WGS) entry which is preliminary data.</text>
</comment>
<dbReference type="STRING" id="1285242.A6A04_08520"/>
<gene>
    <name evidence="5" type="ORF">A6A04_08520</name>
</gene>
<organism evidence="5 6">
    <name type="scientific">Paramagnetospirillum marisnigri</name>
    <dbReference type="NCBI Taxonomy" id="1285242"/>
    <lineage>
        <taxon>Bacteria</taxon>
        <taxon>Pseudomonadati</taxon>
        <taxon>Pseudomonadota</taxon>
        <taxon>Alphaproteobacteria</taxon>
        <taxon>Rhodospirillales</taxon>
        <taxon>Magnetospirillaceae</taxon>
        <taxon>Paramagnetospirillum</taxon>
    </lineage>
</organism>
<keyword evidence="6" id="KW-1185">Reference proteome</keyword>
<dbReference type="PRINTS" id="PR00413">
    <property type="entry name" value="HADHALOGNASE"/>
</dbReference>
<comment type="pathway">
    <text evidence="2">Organic acid metabolism; glycolate biosynthesis; glycolate from 2-phosphoglycolate: step 1/1.</text>
</comment>
<evidence type="ECO:0000256" key="4">
    <source>
        <dbReference type="ARBA" id="ARBA00013078"/>
    </source>
</evidence>
<evidence type="ECO:0000313" key="6">
    <source>
        <dbReference type="Proteomes" id="UP000078428"/>
    </source>
</evidence>
<dbReference type="GO" id="GO:0006281">
    <property type="term" value="P:DNA repair"/>
    <property type="evidence" value="ECO:0007669"/>
    <property type="project" value="TreeGrafter"/>
</dbReference>
<dbReference type="EC" id="3.1.3.18" evidence="4"/>
<dbReference type="Gene3D" id="1.10.150.730">
    <property type="match status" value="1"/>
</dbReference>
<evidence type="ECO:0000256" key="2">
    <source>
        <dbReference type="ARBA" id="ARBA00004818"/>
    </source>
</evidence>
<dbReference type="SFLD" id="SFLDG01129">
    <property type="entry name" value="C1.5:_HAD__Beta-PGM__Phosphata"/>
    <property type="match status" value="1"/>
</dbReference>
<proteinExistence type="inferred from homology"/>
<evidence type="ECO:0000313" key="5">
    <source>
        <dbReference type="EMBL" id="OAN43921.1"/>
    </source>
</evidence>
<dbReference type="Pfam" id="PF13419">
    <property type="entry name" value="HAD_2"/>
    <property type="match status" value="1"/>
</dbReference>
<dbReference type="InterPro" id="IPR050155">
    <property type="entry name" value="HAD-like_hydrolase_sf"/>
</dbReference>
<keyword evidence="5" id="KW-0378">Hydrolase</keyword>
<dbReference type="Gene3D" id="3.40.50.1000">
    <property type="entry name" value="HAD superfamily/HAD-like"/>
    <property type="match status" value="1"/>
</dbReference>
<dbReference type="InterPro" id="IPR023214">
    <property type="entry name" value="HAD_sf"/>
</dbReference>
<dbReference type="SUPFAM" id="SSF56784">
    <property type="entry name" value="HAD-like"/>
    <property type="match status" value="1"/>
</dbReference>
<dbReference type="OrthoDB" id="9782449at2"/>
<dbReference type="SFLD" id="SFLDS00003">
    <property type="entry name" value="Haloacid_Dehalogenase"/>
    <property type="match status" value="1"/>
</dbReference>
<dbReference type="InterPro" id="IPR006439">
    <property type="entry name" value="HAD-SF_hydro_IA"/>
</dbReference>
<dbReference type="AlphaFoldDB" id="A0A178M599"/>
<protein>
    <recommendedName>
        <fullName evidence="4">phosphoglycolate phosphatase</fullName>
        <ecNumber evidence="4">3.1.3.18</ecNumber>
    </recommendedName>
</protein>
<dbReference type="InterPro" id="IPR036412">
    <property type="entry name" value="HAD-like_sf"/>
</dbReference>
<evidence type="ECO:0000256" key="3">
    <source>
        <dbReference type="ARBA" id="ARBA00006171"/>
    </source>
</evidence>